<accession>A0A1G7ZI60</accession>
<dbReference type="AlphaFoldDB" id="A0A1G7ZI60"/>
<feature type="domain" description="PA14" evidence="1">
    <location>
        <begin position="252"/>
        <end position="387"/>
    </location>
</feature>
<dbReference type="Gene3D" id="2.60.120.380">
    <property type="match status" value="1"/>
</dbReference>
<reference evidence="3" key="1">
    <citation type="submission" date="2016-10" db="EMBL/GenBank/DDBJ databases">
        <authorList>
            <person name="Varghese N."/>
            <person name="Submissions S."/>
        </authorList>
    </citation>
    <scope>NUCLEOTIDE SEQUENCE [LARGE SCALE GENOMIC DNA]</scope>
    <source>
        <strain evidence="3">Gh-67</strain>
    </source>
</reference>
<evidence type="ECO:0000259" key="1">
    <source>
        <dbReference type="PROSITE" id="PS51820"/>
    </source>
</evidence>
<keyword evidence="3" id="KW-1185">Reference proteome</keyword>
<dbReference type="InterPro" id="IPR010496">
    <property type="entry name" value="AL/BT2_dom"/>
</dbReference>
<proteinExistence type="predicted"/>
<evidence type="ECO:0000313" key="3">
    <source>
        <dbReference type="Proteomes" id="UP000199705"/>
    </source>
</evidence>
<organism evidence="2 3">
    <name type="scientific">Mucilaginibacter gossypii</name>
    <dbReference type="NCBI Taxonomy" id="551996"/>
    <lineage>
        <taxon>Bacteria</taxon>
        <taxon>Pseudomonadati</taxon>
        <taxon>Bacteroidota</taxon>
        <taxon>Sphingobacteriia</taxon>
        <taxon>Sphingobacteriales</taxon>
        <taxon>Sphingobacteriaceae</taxon>
        <taxon>Mucilaginibacter</taxon>
    </lineage>
</organism>
<dbReference type="STRING" id="551996.SAMN05192573_106257"/>
<dbReference type="Gene3D" id="2.60.120.560">
    <property type="entry name" value="Exo-inulinase, domain 1"/>
    <property type="match status" value="1"/>
</dbReference>
<dbReference type="GO" id="GO:0016787">
    <property type="term" value="F:hydrolase activity"/>
    <property type="evidence" value="ECO:0007669"/>
    <property type="project" value="InterPro"/>
</dbReference>
<dbReference type="Pfam" id="PF06439">
    <property type="entry name" value="3keto-disac_hyd"/>
    <property type="match status" value="1"/>
</dbReference>
<gene>
    <name evidence="2" type="ORF">SAMN05192573_106257</name>
</gene>
<sequence length="611" mass="66525">MHCFNQSPKLFGRKKFWIACVCLLGCQQLRAQNTVPLNDLSFFDNPSSNWKVAAGAQADIAQDEVLTLKDGSGILVNLPGKKGAKDLFTKSAYGDADLELDYMMAKGSNSGIYLQGRYEIQLLDSWGTVNPKSGDNGGIYERWDGSKPEGQQGYDGHAPRQNASRAPGLWQHMKISFQAPRFDVSGQKISNAKVLYVWLNGVLIQDNVELAGPTRGAFDNKEATTGPLRLQGDHGPVAFRNIRITSFDKPHPTLSNLKYGVYKDGVIEGDSYKKLKPESEGTSPVLSSNQGKLTNNFLIRYTGSIQIKEAGEYVFKLNVPGGKGKLRIDGVDAVMLAENRGEGKAQLQPGDHPFELLYSKTVDWVRPALGLTASGPGIREYLLSDANVSNNDPVDPILINATSNTVLRSFSDLPGGIRVTHGVNVGSPELLHYTYDLDKGMIVEIWRGGFLDATPMWHDRGDGSSRPAGSVQYLGKPVPAIEKLSDANAAWALDTAGTGYRPKGYVLNADDVPAFKYNIYGTSVNDASSVMDKGQGIHREVTLANAVDGLFYHLASGNIETLGNGLYVIDDKSYYIRIDDAAGAKPIVRDAGGKQELIIPIQKKLTYSIIF</sequence>
<evidence type="ECO:0000313" key="2">
    <source>
        <dbReference type="EMBL" id="SDH08388.1"/>
    </source>
</evidence>
<dbReference type="RefSeq" id="WP_091168264.1">
    <property type="nucleotide sequence ID" value="NZ_FNCG01000006.1"/>
</dbReference>
<dbReference type="Proteomes" id="UP000199705">
    <property type="component" value="Unassembled WGS sequence"/>
</dbReference>
<dbReference type="PROSITE" id="PS51820">
    <property type="entry name" value="PA14"/>
    <property type="match status" value="1"/>
</dbReference>
<protein>
    <recommendedName>
        <fullName evidence="1">PA14 domain-containing protein</fullName>
    </recommendedName>
</protein>
<dbReference type="InterPro" id="IPR037524">
    <property type="entry name" value="PA14/GLEYA"/>
</dbReference>
<name>A0A1G7ZI60_9SPHI</name>
<dbReference type="EMBL" id="FNCG01000006">
    <property type="protein sequence ID" value="SDH08388.1"/>
    <property type="molecule type" value="Genomic_DNA"/>
</dbReference>